<feature type="transmembrane region" description="Helical" evidence="1">
    <location>
        <begin position="103"/>
        <end position="121"/>
    </location>
</feature>
<reference evidence="2 3" key="1">
    <citation type="submission" date="2010-06" db="EMBL/GenBank/DDBJ databases">
        <title>Complete sequence of chromosome of Nitrosococcus watsoni C-113.</title>
        <authorList>
            <consortium name="US DOE Joint Genome Institute"/>
            <person name="Lucas S."/>
            <person name="Copeland A."/>
            <person name="Lapidus A."/>
            <person name="Cheng J.-F."/>
            <person name="Bruce D."/>
            <person name="Goodwin L."/>
            <person name="Pitluck S."/>
            <person name="Malfatti S.A."/>
            <person name="Chain P.S.G."/>
            <person name="Land M."/>
            <person name="Hauser L."/>
            <person name="Kyrpides N."/>
            <person name="Ivanova N."/>
            <person name="Cambell M.A."/>
            <person name="Heidelberg J.F."/>
            <person name="Klotz M.G."/>
            <person name="Woyke T."/>
        </authorList>
    </citation>
    <scope>NUCLEOTIDE SEQUENCE [LARGE SCALE GENOMIC DNA]</scope>
    <source>
        <strain evidence="2 3">C-113</strain>
    </source>
</reference>
<keyword evidence="1" id="KW-0472">Membrane</keyword>
<keyword evidence="1" id="KW-1133">Transmembrane helix</keyword>
<evidence type="ECO:0000313" key="3">
    <source>
        <dbReference type="Proteomes" id="UP000000393"/>
    </source>
</evidence>
<keyword evidence="3" id="KW-1185">Reference proteome</keyword>
<evidence type="ECO:0000313" key="2">
    <source>
        <dbReference type="EMBL" id="ADJ29182.1"/>
    </source>
</evidence>
<feature type="transmembrane region" description="Helical" evidence="1">
    <location>
        <begin position="63"/>
        <end position="83"/>
    </location>
</feature>
<feature type="transmembrane region" description="Helical" evidence="1">
    <location>
        <begin position="382"/>
        <end position="400"/>
    </location>
</feature>
<organism evidence="2 3">
    <name type="scientific">Nitrosococcus watsoni (strain C-113)</name>
    <dbReference type="NCBI Taxonomy" id="105559"/>
    <lineage>
        <taxon>Bacteria</taxon>
        <taxon>Pseudomonadati</taxon>
        <taxon>Pseudomonadota</taxon>
        <taxon>Gammaproteobacteria</taxon>
        <taxon>Chromatiales</taxon>
        <taxon>Chromatiaceae</taxon>
        <taxon>Nitrosococcus</taxon>
    </lineage>
</organism>
<dbReference type="STRING" id="105559.Nwat_2357"/>
<dbReference type="EMBL" id="CP002086">
    <property type="protein sequence ID" value="ADJ29182.1"/>
    <property type="molecule type" value="Genomic_DNA"/>
</dbReference>
<feature type="transmembrane region" description="Helical" evidence="1">
    <location>
        <begin position="256"/>
        <end position="273"/>
    </location>
</feature>
<evidence type="ECO:0008006" key="4">
    <source>
        <dbReference type="Google" id="ProtNLM"/>
    </source>
</evidence>
<feature type="transmembrane region" description="Helical" evidence="1">
    <location>
        <begin position="31"/>
        <end position="51"/>
    </location>
</feature>
<evidence type="ECO:0000256" key="1">
    <source>
        <dbReference type="SAM" id="Phobius"/>
    </source>
</evidence>
<feature type="transmembrane region" description="Helical" evidence="1">
    <location>
        <begin position="316"/>
        <end position="336"/>
    </location>
</feature>
<proteinExistence type="predicted"/>
<protein>
    <recommendedName>
        <fullName evidence="4">Glycosyltransferase RgtA/B/C/D-like domain-containing protein</fullName>
    </recommendedName>
</protein>
<dbReference type="AlphaFoldDB" id="D8K939"/>
<sequence>MILLQLLTALFLPWLLGVAWLRIGWSRTTRGAGPLVLGYAYLLGMLATTLIMRLWDAVGLKQAFWPLAGLFLALTLVGFWMSRTSTRQSDGYVDNSTVHSWDSWQTGLFALLLALLAIRFVNLGLEILWRPLYPWDAWTTWAPRAQVWFALKELVPFVDSTTWLHHPSRDIYTLPAWSYPETVSLIQLWISLALEQWDDSLINLPWLFCAAALGLAFYGQLRLWGLAPLAGLLGSYLLLSLPLLNTHTALAGYADLWLAATYSLAGMAFLQWLRNGDPWQGGLALLLALACPLIKREGLIWMFTFLPPLLIACLPFRTRLLAGAGGAALLAIWYVSGGIRIGEFQLTPDVIQIPSLGRFEILLQGGWEPFQQNLLVLDNWHLLWYLVIPIVIFSIPLMIARRQRLIGLTFIGSGLVVIFGTFFLTDNAAWAEFYTSINRILLHWAPLLLFYVLVLLQASHPGQPLKQ</sequence>
<feature type="transmembrane region" description="Helical" evidence="1">
    <location>
        <begin position="201"/>
        <end position="218"/>
    </location>
</feature>
<dbReference type="HOGENOM" id="CLU_582586_0_0_6"/>
<dbReference type="RefSeq" id="WP_013221253.1">
    <property type="nucleotide sequence ID" value="NC_014315.1"/>
</dbReference>
<feature type="transmembrane region" description="Helical" evidence="1">
    <location>
        <begin position="405"/>
        <end position="424"/>
    </location>
</feature>
<dbReference type="eggNOG" id="ENOG502ZAAZ">
    <property type="taxonomic scope" value="Bacteria"/>
</dbReference>
<gene>
    <name evidence="2" type="ordered locus">Nwat_2357</name>
</gene>
<feature type="transmembrane region" description="Helical" evidence="1">
    <location>
        <begin position="436"/>
        <end position="456"/>
    </location>
</feature>
<dbReference type="KEGG" id="nwa:Nwat_2357"/>
<dbReference type="Proteomes" id="UP000000393">
    <property type="component" value="Chromosome"/>
</dbReference>
<dbReference type="OrthoDB" id="5761505at2"/>
<keyword evidence="1" id="KW-0812">Transmembrane</keyword>
<name>D8K939_NITWC</name>
<accession>D8K939</accession>
<feature type="transmembrane region" description="Helical" evidence="1">
    <location>
        <begin position="224"/>
        <end position="244"/>
    </location>
</feature>